<evidence type="ECO:0000256" key="2">
    <source>
        <dbReference type="SAM" id="SignalP"/>
    </source>
</evidence>
<protein>
    <recommendedName>
        <fullName evidence="3">DUF6318 domain-containing protein</fullName>
    </recommendedName>
</protein>
<dbReference type="RefSeq" id="WP_052048202.1">
    <property type="nucleotide sequence ID" value="NZ_JRNH01000003.1"/>
</dbReference>
<evidence type="ECO:0000259" key="3">
    <source>
        <dbReference type="Pfam" id="PF19843"/>
    </source>
</evidence>
<evidence type="ECO:0000313" key="5">
    <source>
        <dbReference type="Proteomes" id="UP000053528"/>
    </source>
</evidence>
<dbReference type="InterPro" id="IPR046281">
    <property type="entry name" value="DUF6318"/>
</dbReference>
<dbReference type="EMBL" id="JRNH01000003">
    <property type="protein sequence ID" value="KGF21604.1"/>
    <property type="molecule type" value="Genomic_DNA"/>
</dbReference>
<comment type="caution">
    <text evidence="4">The sequence shown here is derived from an EMBL/GenBank/DDBJ whole genome shotgun (WGS) entry which is preliminary data.</text>
</comment>
<dbReference type="AlphaFoldDB" id="A0A096AKS6"/>
<sequence>MTNLKRNAIATVLALSLASGLAACGTNDDAKPGEAATSVAESTSTSPGGNEAEDKEARGKGTSGSGKGSGNSKPSASPSPKGPYKPATPKRPAQNVPVPGPLPEVAKEESKAGQIAFVEHWLKELNYAWEVGSFRKEFWDITSSDCNYCKKVDKTLSRVQKHNAWTVGGKIRYENIQAPNKELDSGMFYVTFSAHEDKRSYYVPGKSKAAQTVPANSTDDGMLKLERKNGRWKVEGLYGAKK</sequence>
<accession>A0A096AKS6</accession>
<name>A0A096AKS6_9MICC</name>
<dbReference type="Proteomes" id="UP000053528">
    <property type="component" value="Unassembled WGS sequence"/>
</dbReference>
<feature type="compositionally biased region" description="Low complexity" evidence="1">
    <location>
        <begin position="34"/>
        <end position="46"/>
    </location>
</feature>
<feature type="compositionally biased region" description="Low complexity" evidence="1">
    <location>
        <begin position="70"/>
        <end position="85"/>
    </location>
</feature>
<reference evidence="4 5" key="1">
    <citation type="submission" date="2014-07" db="EMBL/GenBank/DDBJ databases">
        <authorList>
            <person name="McCorrison J."/>
            <person name="Sanka R."/>
            <person name="Torralba M."/>
            <person name="Gillis M."/>
            <person name="Haft D.H."/>
            <person name="Methe B."/>
            <person name="Sutton G."/>
            <person name="Nelson K.E."/>
        </authorList>
    </citation>
    <scope>NUCLEOTIDE SEQUENCE [LARGE SCALE GENOMIC DNA]</scope>
    <source>
        <strain evidence="4 5">DNF00011</strain>
    </source>
</reference>
<dbReference type="PROSITE" id="PS51257">
    <property type="entry name" value="PROKAR_LIPOPROTEIN"/>
    <property type="match status" value="1"/>
</dbReference>
<feature type="domain" description="DUF6318" evidence="3">
    <location>
        <begin position="83"/>
        <end position="236"/>
    </location>
</feature>
<feature type="signal peptide" evidence="2">
    <location>
        <begin position="1"/>
        <end position="22"/>
    </location>
</feature>
<keyword evidence="2" id="KW-0732">Signal</keyword>
<evidence type="ECO:0000313" key="4">
    <source>
        <dbReference type="EMBL" id="KGF21604.1"/>
    </source>
</evidence>
<proteinExistence type="predicted"/>
<organism evidence="4 5">
    <name type="scientific">Pseudoglutamicibacter albus DNF00011</name>
    <dbReference type="NCBI Taxonomy" id="1401063"/>
    <lineage>
        <taxon>Bacteria</taxon>
        <taxon>Bacillati</taxon>
        <taxon>Actinomycetota</taxon>
        <taxon>Actinomycetes</taxon>
        <taxon>Micrococcales</taxon>
        <taxon>Micrococcaceae</taxon>
        <taxon>Pseudoglutamicibacter</taxon>
    </lineage>
</organism>
<evidence type="ECO:0000256" key="1">
    <source>
        <dbReference type="SAM" id="MobiDB-lite"/>
    </source>
</evidence>
<dbReference type="Pfam" id="PF19843">
    <property type="entry name" value="DUF6318"/>
    <property type="match status" value="1"/>
</dbReference>
<gene>
    <name evidence="4" type="ORF">HMPREF2128_00490</name>
</gene>
<feature type="chain" id="PRO_5038850431" description="DUF6318 domain-containing protein" evidence="2">
    <location>
        <begin position="23"/>
        <end position="242"/>
    </location>
</feature>
<feature type="region of interest" description="Disordered" evidence="1">
    <location>
        <begin position="25"/>
        <end position="107"/>
    </location>
</feature>